<dbReference type="Proteomes" id="UP000887578">
    <property type="component" value="Unplaced"/>
</dbReference>
<dbReference type="PROSITE" id="PS50097">
    <property type="entry name" value="BTB"/>
    <property type="match status" value="1"/>
</dbReference>
<dbReference type="WBParaSite" id="PDA_v2.g30113.t1">
    <property type="protein sequence ID" value="PDA_v2.g30113.t1"/>
    <property type="gene ID" value="PDA_v2.g30113"/>
</dbReference>
<keyword evidence="2" id="KW-1185">Reference proteome</keyword>
<evidence type="ECO:0000259" key="1">
    <source>
        <dbReference type="PROSITE" id="PS50097"/>
    </source>
</evidence>
<proteinExistence type="predicted"/>
<dbReference type="PANTHER" id="PTHR24413">
    <property type="entry name" value="SPECKLE-TYPE POZ PROTEIN"/>
    <property type="match status" value="1"/>
</dbReference>
<evidence type="ECO:0000313" key="3">
    <source>
        <dbReference type="WBParaSite" id="PDA_v2.g30113.t1"/>
    </source>
</evidence>
<sequence length="283" mass="32425">MSSNCAVTKFGKIHGFFEWRIDNMDQMKFTDMESYTVCGKIHYKFKSPELTKIDSGIEYKTTITLYFGSGPPFTYFGISWDGSDANGVFECSYQINGCEKISGSFVRGLDGIKSLTIFLDLPVKTNELISPPKTLPFVSFSNRLKKIWENDSSNSKFTIECDGTSIETYKPILASASDVFATMFESNFIEARENRVKINDFAPQTVQKMLEFCETDDIKEFNGYECELFGIAHKYQMNDLMSFICDKMVKNVSSCNFDSYLQLAQMYDLNDFKEWLLKTSFSK</sequence>
<dbReference type="CDD" id="cd18186">
    <property type="entry name" value="BTB_POZ_ZBTB_KLHL-like"/>
    <property type="match status" value="1"/>
</dbReference>
<dbReference type="InterPro" id="IPR000210">
    <property type="entry name" value="BTB/POZ_dom"/>
</dbReference>
<dbReference type="AlphaFoldDB" id="A0A914QKB1"/>
<dbReference type="SUPFAM" id="SSF54695">
    <property type="entry name" value="POZ domain"/>
    <property type="match status" value="1"/>
</dbReference>
<feature type="domain" description="BTB" evidence="1">
    <location>
        <begin position="155"/>
        <end position="222"/>
    </location>
</feature>
<dbReference type="Pfam" id="PF00651">
    <property type="entry name" value="BTB"/>
    <property type="match status" value="1"/>
</dbReference>
<evidence type="ECO:0000313" key="2">
    <source>
        <dbReference type="Proteomes" id="UP000887578"/>
    </source>
</evidence>
<dbReference type="Gene3D" id="3.30.710.10">
    <property type="entry name" value="Potassium Channel Kv1.1, Chain A"/>
    <property type="match status" value="1"/>
</dbReference>
<protein>
    <submittedName>
        <fullName evidence="3">BTB domain-containing protein</fullName>
    </submittedName>
</protein>
<reference evidence="3" key="1">
    <citation type="submission" date="2022-11" db="UniProtKB">
        <authorList>
            <consortium name="WormBaseParasite"/>
        </authorList>
    </citation>
    <scope>IDENTIFICATION</scope>
</reference>
<name>A0A914QKB1_9BILA</name>
<accession>A0A914QKB1</accession>
<organism evidence="2 3">
    <name type="scientific">Panagrolaimus davidi</name>
    <dbReference type="NCBI Taxonomy" id="227884"/>
    <lineage>
        <taxon>Eukaryota</taxon>
        <taxon>Metazoa</taxon>
        <taxon>Ecdysozoa</taxon>
        <taxon>Nematoda</taxon>
        <taxon>Chromadorea</taxon>
        <taxon>Rhabditida</taxon>
        <taxon>Tylenchina</taxon>
        <taxon>Panagrolaimomorpha</taxon>
        <taxon>Panagrolaimoidea</taxon>
        <taxon>Panagrolaimidae</taxon>
        <taxon>Panagrolaimus</taxon>
    </lineage>
</organism>
<dbReference type="InterPro" id="IPR011333">
    <property type="entry name" value="SKP1/BTB/POZ_sf"/>
</dbReference>
<dbReference type="SMART" id="SM00225">
    <property type="entry name" value="BTB"/>
    <property type="match status" value="1"/>
</dbReference>